<sequence>METGSTNEAFHKFIDTFLLFYNLCFPTIRVKITNKALNKLNWLSKGIKISCKNKSKLHYKLKYKRNEPCRSQYKTYCNLLKKCIITSRKNNNTKYIIKAQNKCKAAWNIIKRHTGTDLKRSCISKINIDNNDCTSPGSIANHFNNFFIDTVTNNSQNNKGESTINQINHIESISNSIFLHPLDKSDLKKNSDVP</sequence>
<accession>A0ACC2QKH2</accession>
<reference evidence="1" key="1">
    <citation type="submission" date="2023-03" db="EMBL/GenBank/DDBJ databases">
        <title>Chromosome-level genomes of two armyworms, Mythimna separata and Mythimna loreyi, provide insights into the biosynthesis and reception of sex pheromones.</title>
        <authorList>
            <person name="Zhao H."/>
        </authorList>
    </citation>
    <scope>NUCLEOTIDE SEQUENCE</scope>
    <source>
        <strain evidence="1">BeijingLab</strain>
    </source>
</reference>
<evidence type="ECO:0000313" key="2">
    <source>
        <dbReference type="Proteomes" id="UP001231649"/>
    </source>
</evidence>
<protein>
    <submittedName>
        <fullName evidence="1">Uncharacterized protein</fullName>
    </submittedName>
</protein>
<name>A0ACC2QKH2_9NEOP</name>
<comment type="caution">
    <text evidence="1">The sequence shown here is derived from an EMBL/GenBank/DDBJ whole genome shotgun (WGS) entry which is preliminary data.</text>
</comment>
<dbReference type="EMBL" id="CM056779">
    <property type="protein sequence ID" value="KAJ8719628.1"/>
    <property type="molecule type" value="Genomic_DNA"/>
</dbReference>
<dbReference type="Proteomes" id="UP001231649">
    <property type="component" value="Chromosome 3"/>
</dbReference>
<evidence type="ECO:0000313" key="1">
    <source>
        <dbReference type="EMBL" id="KAJ8719628.1"/>
    </source>
</evidence>
<organism evidence="1 2">
    <name type="scientific">Mythimna loreyi</name>
    <dbReference type="NCBI Taxonomy" id="667449"/>
    <lineage>
        <taxon>Eukaryota</taxon>
        <taxon>Metazoa</taxon>
        <taxon>Ecdysozoa</taxon>
        <taxon>Arthropoda</taxon>
        <taxon>Hexapoda</taxon>
        <taxon>Insecta</taxon>
        <taxon>Pterygota</taxon>
        <taxon>Neoptera</taxon>
        <taxon>Endopterygota</taxon>
        <taxon>Lepidoptera</taxon>
        <taxon>Glossata</taxon>
        <taxon>Ditrysia</taxon>
        <taxon>Noctuoidea</taxon>
        <taxon>Noctuidae</taxon>
        <taxon>Noctuinae</taxon>
        <taxon>Hadenini</taxon>
        <taxon>Mythimna</taxon>
    </lineage>
</organism>
<keyword evidence="2" id="KW-1185">Reference proteome</keyword>
<proteinExistence type="predicted"/>
<gene>
    <name evidence="1" type="ORF">PYW08_011803</name>
</gene>